<dbReference type="InterPro" id="IPR001882">
    <property type="entry name" value="Biotin_BS"/>
</dbReference>
<dbReference type="KEGG" id="nps:KRR39_19650"/>
<dbReference type="PROSITE" id="PS50968">
    <property type="entry name" value="BIOTINYL_LIPOYL"/>
    <property type="match status" value="1"/>
</dbReference>
<dbReference type="GO" id="GO:0005524">
    <property type="term" value="F:ATP binding"/>
    <property type="evidence" value="ECO:0007669"/>
    <property type="project" value="UniProtKB-UniRule"/>
</dbReference>
<evidence type="ECO:0000256" key="1">
    <source>
        <dbReference type="ARBA" id="ARBA00001953"/>
    </source>
</evidence>
<evidence type="ECO:0000256" key="5">
    <source>
        <dbReference type="ARBA" id="ARBA00022840"/>
    </source>
</evidence>
<evidence type="ECO:0000259" key="8">
    <source>
        <dbReference type="PROSITE" id="PS50968"/>
    </source>
</evidence>
<evidence type="ECO:0000259" key="9">
    <source>
        <dbReference type="PROSITE" id="PS50975"/>
    </source>
</evidence>
<dbReference type="PROSITE" id="PS00867">
    <property type="entry name" value="CPSASE_2"/>
    <property type="match status" value="1"/>
</dbReference>
<keyword evidence="6" id="KW-0092">Biotin</keyword>
<dbReference type="AlphaFoldDB" id="A0A975XZN3"/>
<reference evidence="11" key="1">
    <citation type="submission" date="2021-06" db="EMBL/GenBank/DDBJ databases">
        <title>Complete genome sequence of Nocardioides sp. G188.</title>
        <authorList>
            <person name="Im W.-T."/>
        </authorList>
    </citation>
    <scope>NUCLEOTIDE SEQUENCE</scope>
    <source>
        <strain evidence="11">G188</strain>
    </source>
</reference>
<dbReference type="GO" id="GO:0004075">
    <property type="term" value="F:biotin carboxylase activity"/>
    <property type="evidence" value="ECO:0007669"/>
    <property type="project" value="UniProtKB-EC"/>
</dbReference>
<dbReference type="Pfam" id="PF00289">
    <property type="entry name" value="Biotin_carb_N"/>
    <property type="match status" value="1"/>
</dbReference>
<gene>
    <name evidence="11" type="ORF">KRR39_19650</name>
</gene>
<feature type="domain" description="ATP-grasp" evidence="9">
    <location>
        <begin position="132"/>
        <end position="335"/>
    </location>
</feature>
<evidence type="ECO:0000256" key="7">
    <source>
        <dbReference type="PROSITE-ProRule" id="PRU00409"/>
    </source>
</evidence>
<organism evidence="11 12">
    <name type="scientific">Nocardioides panacis</name>
    <dbReference type="NCBI Taxonomy" id="2849501"/>
    <lineage>
        <taxon>Bacteria</taxon>
        <taxon>Bacillati</taxon>
        <taxon>Actinomycetota</taxon>
        <taxon>Actinomycetes</taxon>
        <taxon>Propionibacteriales</taxon>
        <taxon>Nocardioidaceae</taxon>
        <taxon>Nocardioides</taxon>
    </lineage>
</organism>
<sequence>MTVVPTSPTPREAIPTARPLRTVLVANRGEIALRVIHACRARGLRSVAIHTLLDATAPHVREADDAIRVESYLDIDAVVAAARATGADAIHPGYGFLSERAAFARAVEDAGLVLVGPSATVMEQMGRKDAAREIAVAAGVPVVPSAELSGGGSARADSAPDKSAYPVLVKAAAGGGGKGMRIVRDPADFDAAVASARREALSSFGDDTILVEKYVEHGRHIEVQVLADAHGHVVHLFERDCSTQRRHQKVLEEAPAPTITPEVRTLVTESAVALARQVGYVNAGTVEFLLDADTGEAYFLEMNTRLQVEHPVTELVVRVDGRPLDLVQLQLAVAAGEPLPFGQDDVRLQGHAIEARVYAEDSFHGFLPQAGTALRVRWPGAEADRFSPAARGVRVDAALETGQVVSTAYDPMLGKVIAHGHDRESARLALVEALDDTAFMGLTTNAGFLRVLVASDEFRDATIDTAWLDHAEVAEPSPDTARTIAAWTQAMVDTMSPGDDHPFRGDGWRVAGDPAPVVVELDRTVLVDRAAGTVDGVPVSQISAELHLMVVTLDGRREQALVDVGPHAVEVTHRGQRRVFTRPDVFADPTLHVGDGTLTAPMPGTVLSVAAVHGQRVEPGDVLGVMEAMKMELSLTAPFAGTVDVRVTDGEQVALGATLFVVTSEEGDAS</sequence>
<dbReference type="Pfam" id="PF00364">
    <property type="entry name" value="Biotin_lipoyl"/>
    <property type="match status" value="1"/>
</dbReference>
<dbReference type="PANTHER" id="PTHR18866">
    <property type="entry name" value="CARBOXYLASE:PYRUVATE/ACETYL-COA/PROPIONYL-COA CARBOXYLASE"/>
    <property type="match status" value="1"/>
</dbReference>
<dbReference type="InterPro" id="IPR005481">
    <property type="entry name" value="BC-like_N"/>
</dbReference>
<dbReference type="EMBL" id="CP077062">
    <property type="protein sequence ID" value="QWZ07611.1"/>
    <property type="molecule type" value="Genomic_DNA"/>
</dbReference>
<dbReference type="PROSITE" id="PS50975">
    <property type="entry name" value="ATP_GRASP"/>
    <property type="match status" value="1"/>
</dbReference>
<dbReference type="CDD" id="cd06850">
    <property type="entry name" value="biotinyl_domain"/>
    <property type="match status" value="1"/>
</dbReference>
<dbReference type="Pfam" id="PF02785">
    <property type="entry name" value="Biotin_carb_C"/>
    <property type="match status" value="1"/>
</dbReference>
<dbReference type="SMART" id="SM00878">
    <property type="entry name" value="Biotin_carb_C"/>
    <property type="match status" value="1"/>
</dbReference>
<feature type="domain" description="Lipoyl-binding" evidence="8">
    <location>
        <begin position="583"/>
        <end position="663"/>
    </location>
</feature>
<evidence type="ECO:0000313" key="11">
    <source>
        <dbReference type="EMBL" id="QWZ07611.1"/>
    </source>
</evidence>
<keyword evidence="12" id="KW-1185">Reference proteome</keyword>
<evidence type="ECO:0000256" key="2">
    <source>
        <dbReference type="ARBA" id="ARBA00013263"/>
    </source>
</evidence>
<comment type="cofactor">
    <cofactor evidence="1">
        <name>biotin</name>
        <dbReference type="ChEBI" id="CHEBI:57586"/>
    </cofactor>
</comment>
<dbReference type="InterPro" id="IPR005482">
    <property type="entry name" value="Biotin_COase_C"/>
</dbReference>
<evidence type="ECO:0000256" key="6">
    <source>
        <dbReference type="ARBA" id="ARBA00023267"/>
    </source>
</evidence>
<proteinExistence type="predicted"/>
<dbReference type="GO" id="GO:0046872">
    <property type="term" value="F:metal ion binding"/>
    <property type="evidence" value="ECO:0007669"/>
    <property type="project" value="InterPro"/>
</dbReference>
<name>A0A975XZN3_9ACTN</name>
<keyword evidence="3" id="KW-0436">Ligase</keyword>
<keyword evidence="4 7" id="KW-0547">Nucleotide-binding</keyword>
<dbReference type="InterPro" id="IPR050856">
    <property type="entry name" value="Biotin_carboxylase_complex"/>
</dbReference>
<feature type="domain" description="Biotin carboxylation" evidence="10">
    <location>
        <begin position="19"/>
        <end position="473"/>
    </location>
</feature>
<dbReference type="PROSITE" id="PS00188">
    <property type="entry name" value="BIOTIN"/>
    <property type="match status" value="1"/>
</dbReference>
<dbReference type="InterPro" id="IPR000089">
    <property type="entry name" value="Biotin_lipoyl"/>
</dbReference>
<dbReference type="EC" id="6.3.4.14" evidence="2"/>
<dbReference type="PROSITE" id="PS50979">
    <property type="entry name" value="BC"/>
    <property type="match status" value="1"/>
</dbReference>
<accession>A0A975XZN3</accession>
<keyword evidence="5 7" id="KW-0067">ATP-binding</keyword>
<protein>
    <recommendedName>
        <fullName evidence="2">biotin carboxylase</fullName>
        <ecNumber evidence="2">6.3.4.14</ecNumber>
    </recommendedName>
</protein>
<dbReference type="Proteomes" id="UP000683575">
    <property type="component" value="Chromosome"/>
</dbReference>
<evidence type="ECO:0000256" key="3">
    <source>
        <dbReference type="ARBA" id="ARBA00022598"/>
    </source>
</evidence>
<dbReference type="PANTHER" id="PTHR18866:SF33">
    <property type="entry name" value="METHYLCROTONOYL-COA CARBOXYLASE SUBUNIT ALPHA, MITOCHONDRIAL-RELATED"/>
    <property type="match status" value="1"/>
</dbReference>
<evidence type="ECO:0000259" key="10">
    <source>
        <dbReference type="PROSITE" id="PS50979"/>
    </source>
</evidence>
<evidence type="ECO:0000313" key="12">
    <source>
        <dbReference type="Proteomes" id="UP000683575"/>
    </source>
</evidence>
<evidence type="ECO:0000256" key="4">
    <source>
        <dbReference type="ARBA" id="ARBA00022741"/>
    </source>
</evidence>
<dbReference type="InterPro" id="IPR011764">
    <property type="entry name" value="Biotin_carboxylation_dom"/>
</dbReference>
<dbReference type="InterPro" id="IPR005479">
    <property type="entry name" value="CPAse_ATP-bd"/>
</dbReference>
<dbReference type="Pfam" id="PF02786">
    <property type="entry name" value="CPSase_L_D2"/>
    <property type="match status" value="1"/>
</dbReference>
<dbReference type="PROSITE" id="PS00866">
    <property type="entry name" value="CPSASE_1"/>
    <property type="match status" value="1"/>
</dbReference>
<dbReference type="InterPro" id="IPR011761">
    <property type="entry name" value="ATP-grasp"/>
</dbReference>